<proteinExistence type="predicted"/>
<dbReference type="RefSeq" id="WP_339599090.1">
    <property type="nucleotide sequence ID" value="NZ_JBBHLC010000020.1"/>
</dbReference>
<comment type="caution">
    <text evidence="3">The sequence shown here is derived from an EMBL/GenBank/DDBJ whole genome shotgun (WGS) entry which is preliminary data.</text>
</comment>
<keyword evidence="2" id="KW-1133">Transmembrane helix</keyword>
<evidence type="ECO:0000256" key="1">
    <source>
        <dbReference type="SAM" id="MobiDB-lite"/>
    </source>
</evidence>
<dbReference type="Gene3D" id="2.180.10.10">
    <property type="entry name" value="RHS repeat-associated core"/>
    <property type="match status" value="1"/>
</dbReference>
<feature type="region of interest" description="Disordered" evidence="1">
    <location>
        <begin position="230"/>
        <end position="294"/>
    </location>
</feature>
<organism evidence="3 4">
    <name type="scientific">Pseudomonas farsensis</name>
    <dbReference type="NCBI Taxonomy" id="2745492"/>
    <lineage>
        <taxon>Bacteria</taxon>
        <taxon>Pseudomonadati</taxon>
        <taxon>Pseudomonadota</taxon>
        <taxon>Gammaproteobacteria</taxon>
        <taxon>Pseudomonadales</taxon>
        <taxon>Pseudomonadaceae</taxon>
        <taxon>Pseudomonas</taxon>
    </lineage>
</organism>
<dbReference type="InterPro" id="IPR022385">
    <property type="entry name" value="Rhs_assc_core"/>
</dbReference>
<keyword evidence="2" id="KW-0472">Membrane</keyword>
<evidence type="ECO:0000256" key="2">
    <source>
        <dbReference type="SAM" id="Phobius"/>
    </source>
</evidence>
<evidence type="ECO:0000313" key="3">
    <source>
        <dbReference type="EMBL" id="MEJ5863484.1"/>
    </source>
</evidence>
<feature type="transmembrane region" description="Helical" evidence="2">
    <location>
        <begin position="184"/>
        <end position="203"/>
    </location>
</feature>
<dbReference type="SUPFAM" id="SSF56399">
    <property type="entry name" value="ADP-ribosylation"/>
    <property type="match status" value="1"/>
</dbReference>
<gene>
    <name evidence="3" type="ORF">V7S98_09635</name>
</gene>
<dbReference type="Proteomes" id="UP001380290">
    <property type="component" value="Unassembled WGS sequence"/>
</dbReference>
<dbReference type="NCBIfam" id="TIGR03696">
    <property type="entry name" value="Rhs_assc_core"/>
    <property type="match status" value="1"/>
</dbReference>
<keyword evidence="2" id="KW-0812">Transmembrane</keyword>
<protein>
    <submittedName>
        <fullName evidence="3">RHS repeat-associated core domain-containing protein</fullName>
    </submittedName>
</protein>
<feature type="compositionally biased region" description="Polar residues" evidence="1">
    <location>
        <begin position="277"/>
        <end position="294"/>
    </location>
</feature>
<evidence type="ECO:0000313" key="4">
    <source>
        <dbReference type="Proteomes" id="UP001380290"/>
    </source>
</evidence>
<reference evidence="3 4" key="1">
    <citation type="submission" date="2024-02" db="EMBL/GenBank/DDBJ databases">
        <title>Identification of pathogenicity and growth-promoting function of Pseudomonas putida variant.</title>
        <authorList>
            <person name="Sun J."/>
        </authorList>
    </citation>
    <scope>NUCLEOTIDE SEQUENCE [LARGE SCALE GENOMIC DNA]</scope>
    <source>
        <strain evidence="3 4">A03</strain>
    </source>
</reference>
<sequence>MAASKRSACFYQNGRVFTQQNELSTRTIFQHPTGLLAQLNTGSKASRSLVGVNNRNTVTTLCGPEDNEQRRYTAYGEFLALDALHNPLALNGEPLDVATGCYLLGNGYRLFNPTLMRFISPDSLSPFERGGLNAYAYCAGDPVNKVDPSGHFAGFGLVGYLAIASAATAVAASVAAFLVKPDAAKIALGVIAAVAIFATPLLGQQALVNRRLYLRAGAITRSWASRGSATLNSAGAQPRGQGNGLPLTVREPIQSTTPPQTPAPPAQTASSAGVERNATSIRQAESGATPNSAV</sequence>
<name>A0ABU8QS33_9PSED</name>
<keyword evidence="4" id="KW-1185">Reference proteome</keyword>
<dbReference type="EMBL" id="JBBHLC010000020">
    <property type="protein sequence ID" value="MEJ5863484.1"/>
    <property type="molecule type" value="Genomic_DNA"/>
</dbReference>
<accession>A0ABU8QS33</accession>
<feature type="transmembrane region" description="Helical" evidence="2">
    <location>
        <begin position="152"/>
        <end position="178"/>
    </location>
</feature>